<feature type="transmembrane region" description="Helical" evidence="6">
    <location>
        <begin position="6"/>
        <end position="21"/>
    </location>
</feature>
<keyword evidence="3 6" id="KW-1133">Transmembrane helix</keyword>
<evidence type="ECO:0000259" key="7">
    <source>
        <dbReference type="PROSITE" id="PS50922"/>
    </source>
</evidence>
<dbReference type="GO" id="GO:0097035">
    <property type="term" value="P:regulation of membrane lipid distribution"/>
    <property type="evidence" value="ECO:0007669"/>
    <property type="project" value="TreeGrafter"/>
</dbReference>
<dbReference type="Proteomes" id="UP001230188">
    <property type="component" value="Unassembled WGS sequence"/>
</dbReference>
<keyword evidence="9" id="KW-1185">Reference proteome</keyword>
<dbReference type="GO" id="GO:0055091">
    <property type="term" value="P:phospholipid homeostasis"/>
    <property type="evidence" value="ECO:0007669"/>
    <property type="project" value="TreeGrafter"/>
</dbReference>
<dbReference type="GO" id="GO:0007009">
    <property type="term" value="P:plasma membrane organization"/>
    <property type="evidence" value="ECO:0007669"/>
    <property type="project" value="TreeGrafter"/>
</dbReference>
<keyword evidence="4 5" id="KW-0472">Membrane</keyword>
<feature type="transmembrane region" description="Helical" evidence="6">
    <location>
        <begin position="33"/>
        <end position="52"/>
    </location>
</feature>
<feature type="transmembrane region" description="Helical" evidence="6">
    <location>
        <begin position="127"/>
        <end position="152"/>
    </location>
</feature>
<sequence length="252" mass="28263">MWVLSYGSTIVAAFLPFYYAAGRGWCKGAKCRIAVADALFGLIYYPLLVFLAGDACARLKGSIVTRWLGATVSSEILGKLLASRMVVHLIVVFARNTETSQRTLFVVHHAMVIVVYAAGVGRERAHFWGALAALCEVTNVFLTIEELIALVWRTSDSIFRNINRAVFALSYVFMRLLLFPVSLVGFLYDVLKMSDAQSAQLGNFELTVYPIAYILVFLLSATWARDVFADAPRVLNRLAQPFRRRRKPRCRP</sequence>
<evidence type="ECO:0000256" key="5">
    <source>
        <dbReference type="PROSITE-ProRule" id="PRU00205"/>
    </source>
</evidence>
<feature type="domain" description="TLC" evidence="7">
    <location>
        <begin position="1"/>
        <end position="236"/>
    </location>
</feature>
<evidence type="ECO:0000256" key="6">
    <source>
        <dbReference type="SAM" id="Phobius"/>
    </source>
</evidence>
<dbReference type="Pfam" id="PF03798">
    <property type="entry name" value="TRAM_LAG1_CLN8"/>
    <property type="match status" value="1"/>
</dbReference>
<feature type="transmembrane region" description="Helical" evidence="6">
    <location>
        <begin position="103"/>
        <end position="121"/>
    </location>
</feature>
<evidence type="ECO:0000313" key="9">
    <source>
        <dbReference type="Proteomes" id="UP001230188"/>
    </source>
</evidence>
<dbReference type="InterPro" id="IPR006634">
    <property type="entry name" value="TLC-dom"/>
</dbReference>
<dbReference type="EMBL" id="JAQMWT010000340">
    <property type="protein sequence ID" value="KAJ8604106.1"/>
    <property type="molecule type" value="Genomic_DNA"/>
</dbReference>
<keyword evidence="2 5" id="KW-0812">Transmembrane</keyword>
<feature type="transmembrane region" description="Helical" evidence="6">
    <location>
        <begin position="164"/>
        <end position="188"/>
    </location>
</feature>
<name>A0AAD7XMI0_9STRA</name>
<dbReference type="AlphaFoldDB" id="A0AAD7XMI0"/>
<gene>
    <name evidence="8" type="ORF">CTAYLR_001768</name>
</gene>
<protein>
    <recommendedName>
        <fullName evidence="7">TLC domain-containing protein</fullName>
    </recommendedName>
</protein>
<evidence type="ECO:0000256" key="1">
    <source>
        <dbReference type="ARBA" id="ARBA00004141"/>
    </source>
</evidence>
<evidence type="ECO:0000256" key="2">
    <source>
        <dbReference type="ARBA" id="ARBA00022692"/>
    </source>
</evidence>
<proteinExistence type="predicted"/>
<comment type="caution">
    <text evidence="8">The sequence shown here is derived from an EMBL/GenBank/DDBJ whole genome shotgun (WGS) entry which is preliminary data.</text>
</comment>
<dbReference type="PANTHER" id="PTHR13439:SF4">
    <property type="entry name" value="TLC DOMAIN-CONTAINING PROTEIN"/>
    <property type="match status" value="1"/>
</dbReference>
<dbReference type="GO" id="GO:0005886">
    <property type="term" value="C:plasma membrane"/>
    <property type="evidence" value="ECO:0007669"/>
    <property type="project" value="TreeGrafter"/>
</dbReference>
<dbReference type="GO" id="GO:0071709">
    <property type="term" value="P:membrane assembly"/>
    <property type="evidence" value="ECO:0007669"/>
    <property type="project" value="TreeGrafter"/>
</dbReference>
<accession>A0AAD7XMI0</accession>
<feature type="transmembrane region" description="Helical" evidence="6">
    <location>
        <begin position="208"/>
        <end position="228"/>
    </location>
</feature>
<dbReference type="InterPro" id="IPR050846">
    <property type="entry name" value="TLCD"/>
</dbReference>
<dbReference type="PROSITE" id="PS50922">
    <property type="entry name" value="TLC"/>
    <property type="match status" value="1"/>
</dbReference>
<evidence type="ECO:0000313" key="8">
    <source>
        <dbReference type="EMBL" id="KAJ8604106.1"/>
    </source>
</evidence>
<reference evidence="8" key="1">
    <citation type="submission" date="2023-01" db="EMBL/GenBank/DDBJ databases">
        <title>Metagenome sequencing of chrysophaentin producing Chrysophaeum taylorii.</title>
        <authorList>
            <person name="Davison J."/>
            <person name="Bewley C."/>
        </authorList>
    </citation>
    <scope>NUCLEOTIDE SEQUENCE</scope>
    <source>
        <strain evidence="8">NIES-1699</strain>
    </source>
</reference>
<evidence type="ECO:0000256" key="3">
    <source>
        <dbReference type="ARBA" id="ARBA00022989"/>
    </source>
</evidence>
<evidence type="ECO:0000256" key="4">
    <source>
        <dbReference type="ARBA" id="ARBA00023136"/>
    </source>
</evidence>
<organism evidence="8 9">
    <name type="scientific">Chrysophaeum taylorii</name>
    <dbReference type="NCBI Taxonomy" id="2483200"/>
    <lineage>
        <taxon>Eukaryota</taxon>
        <taxon>Sar</taxon>
        <taxon>Stramenopiles</taxon>
        <taxon>Ochrophyta</taxon>
        <taxon>Pelagophyceae</taxon>
        <taxon>Pelagomonadales</taxon>
        <taxon>Pelagomonadaceae</taxon>
        <taxon>Chrysophaeum</taxon>
    </lineage>
</organism>
<comment type="subcellular location">
    <subcellularLocation>
        <location evidence="1">Membrane</location>
        <topology evidence="1">Multi-pass membrane protein</topology>
    </subcellularLocation>
</comment>
<dbReference type="PANTHER" id="PTHR13439">
    <property type="entry name" value="CT120 PROTEIN"/>
    <property type="match status" value="1"/>
</dbReference>